<feature type="compositionally biased region" description="Basic residues" evidence="1">
    <location>
        <begin position="106"/>
        <end position="120"/>
    </location>
</feature>
<feature type="region of interest" description="Disordered" evidence="1">
    <location>
        <begin position="87"/>
        <end position="148"/>
    </location>
</feature>
<evidence type="ECO:0000256" key="1">
    <source>
        <dbReference type="SAM" id="MobiDB-lite"/>
    </source>
</evidence>
<dbReference type="AlphaFoldDB" id="I3P647"/>
<dbReference type="EMBL" id="JF273471">
    <property type="protein sequence ID" value="AEL30537.1"/>
    <property type="molecule type" value="Genomic_DNA"/>
</dbReference>
<sequence length="148" mass="16897">MDEIKTHQGGPRMVLRSQHPAGVEQEIFGFLLVHHALRDLMHKAAQQAEHDPDHISFTRTLRIVRRQVTDQAAFSPSRPTRALATALREIRERPLPPRQLRNNPRVIKRKMSNGKLKRSEHRNPSRPDAPRAALVGPTKPRPTRGKTT</sequence>
<organism evidence="2">
    <name type="scientific">Streptomyces ipomoeae 91-03</name>
    <dbReference type="NCBI Taxonomy" id="698759"/>
    <lineage>
        <taxon>Bacteria</taxon>
        <taxon>Bacillati</taxon>
        <taxon>Actinomycetota</taxon>
        <taxon>Actinomycetes</taxon>
        <taxon>Kitasatosporales</taxon>
        <taxon>Streptomycetaceae</taxon>
        <taxon>Streptomyces</taxon>
    </lineage>
</organism>
<proteinExistence type="predicted"/>
<accession>I3P647</accession>
<evidence type="ECO:0008006" key="3">
    <source>
        <dbReference type="Google" id="ProtNLM"/>
    </source>
</evidence>
<protein>
    <recommendedName>
        <fullName evidence="3">Transposase DDE domain-containing protein</fullName>
    </recommendedName>
</protein>
<evidence type="ECO:0000313" key="2">
    <source>
        <dbReference type="EMBL" id="AEL30537.1"/>
    </source>
</evidence>
<reference evidence="2" key="1">
    <citation type="journal article" date="2012" name="Mol. Plant Microbe Interact.">
        <title>Evidence that thaxtomin C is a pathogenicity determinant of streptomyces ipomoeae, the causative agent of streptomyces soil rot disease of sweet potato.</title>
        <authorList>
            <person name="Guan D."/>
            <person name="Grau B.L."/>
            <person name="Clark C.A."/>
            <person name="Taylor C.M."/>
            <person name="Loria R."/>
            <person name="Pettis G.S."/>
        </authorList>
    </citation>
    <scope>NUCLEOTIDE SEQUENCE</scope>
    <source>
        <strain evidence="2">91-03</strain>
    </source>
</reference>
<name>I3P647_9ACTN</name>